<gene>
    <name evidence="5" type="ORF">OKIOD_LOCUS15755</name>
</gene>
<dbReference type="SUPFAM" id="SSF49785">
    <property type="entry name" value="Galactose-binding domain-like"/>
    <property type="match status" value="1"/>
</dbReference>
<keyword evidence="6" id="KW-1185">Reference proteome</keyword>
<evidence type="ECO:0000259" key="3">
    <source>
        <dbReference type="PROSITE" id="PS51352"/>
    </source>
</evidence>
<dbReference type="InterPro" id="IPR010400">
    <property type="entry name" value="PITH_dom"/>
</dbReference>
<evidence type="ECO:0000259" key="4">
    <source>
        <dbReference type="PROSITE" id="PS51532"/>
    </source>
</evidence>
<organism evidence="5 6">
    <name type="scientific">Oikopleura dioica</name>
    <name type="common">Tunicate</name>
    <dbReference type="NCBI Taxonomy" id="34765"/>
    <lineage>
        <taxon>Eukaryota</taxon>
        <taxon>Metazoa</taxon>
        <taxon>Chordata</taxon>
        <taxon>Tunicata</taxon>
        <taxon>Appendicularia</taxon>
        <taxon>Copelata</taxon>
        <taxon>Oikopleuridae</taxon>
        <taxon>Oikopleura</taxon>
    </lineage>
</organism>
<dbReference type="InterPro" id="IPR036249">
    <property type="entry name" value="Thioredoxin-like_sf"/>
</dbReference>
<evidence type="ECO:0000256" key="2">
    <source>
        <dbReference type="ARBA" id="ARBA00023284"/>
    </source>
</evidence>
<dbReference type="Pfam" id="PF06201">
    <property type="entry name" value="PITH"/>
    <property type="match status" value="1"/>
</dbReference>
<protein>
    <submittedName>
        <fullName evidence="5">Oidioi.mRNA.OKI2018_I69.chr2.g6990.t1.cds</fullName>
    </submittedName>
</protein>
<dbReference type="SUPFAM" id="SSF52833">
    <property type="entry name" value="Thioredoxin-like"/>
    <property type="match status" value="1"/>
</dbReference>
<dbReference type="Proteomes" id="UP001158576">
    <property type="component" value="Chromosome 2"/>
</dbReference>
<dbReference type="InterPro" id="IPR013766">
    <property type="entry name" value="Thioredoxin_domain"/>
</dbReference>
<dbReference type="InterPro" id="IPR037047">
    <property type="entry name" value="PITH_dom_sf"/>
</dbReference>
<keyword evidence="1" id="KW-1015">Disulfide bond</keyword>
<feature type="domain" description="Thioredoxin" evidence="3">
    <location>
        <begin position="2"/>
        <end position="105"/>
    </location>
</feature>
<feature type="domain" description="PITH" evidence="4">
    <location>
        <begin position="111"/>
        <end position="281"/>
    </location>
</feature>
<name>A0ABN7T8H6_OIKDI</name>
<dbReference type="Pfam" id="PF00085">
    <property type="entry name" value="Thioredoxin"/>
    <property type="match status" value="1"/>
</dbReference>
<accession>A0ABN7T8H6</accession>
<keyword evidence="2" id="KW-0676">Redox-active center</keyword>
<proteinExistence type="predicted"/>
<dbReference type="Gene3D" id="3.40.30.10">
    <property type="entry name" value="Glutaredoxin"/>
    <property type="match status" value="1"/>
</dbReference>
<dbReference type="PRINTS" id="PR00421">
    <property type="entry name" value="THIOREDOXIN"/>
</dbReference>
<sequence>MVYSCTSDADFAAKTSDRNKIYAIDFFAEWCGPCKVIAPFFTDLSKRYPSLEYLKVDIEKCEETAMRFGVRAVPTFAFIKGGQTLATIKGGNKEVLESKVKELANQAGAKPIEGVPEGMTDLTAIIDKSKSECLNEDDDFTWQNIIDENIQGELKSDCDEQLILRTEFSQPVKLHSILISPGADAEQAPKTVRLFANETNPLSFDDAETRPATQEFELEFAELAKPIVLRFVKFQNVNNLTIFFKDNQGDKEVTSLSKLQLIGLPMSATNMNEFKRVSGEVGERE</sequence>
<dbReference type="CDD" id="cd02947">
    <property type="entry name" value="TRX_family"/>
    <property type="match status" value="1"/>
</dbReference>
<dbReference type="EMBL" id="OU015567">
    <property type="protein sequence ID" value="CAG5112816.1"/>
    <property type="molecule type" value="Genomic_DNA"/>
</dbReference>
<dbReference type="PROSITE" id="PS51352">
    <property type="entry name" value="THIOREDOXIN_2"/>
    <property type="match status" value="1"/>
</dbReference>
<evidence type="ECO:0000313" key="6">
    <source>
        <dbReference type="Proteomes" id="UP001158576"/>
    </source>
</evidence>
<evidence type="ECO:0000256" key="1">
    <source>
        <dbReference type="ARBA" id="ARBA00023157"/>
    </source>
</evidence>
<dbReference type="PANTHER" id="PTHR46115">
    <property type="entry name" value="THIOREDOXIN-LIKE PROTEIN 1"/>
    <property type="match status" value="1"/>
</dbReference>
<dbReference type="Gene3D" id="2.60.120.470">
    <property type="entry name" value="PITH domain"/>
    <property type="match status" value="1"/>
</dbReference>
<dbReference type="InterPro" id="IPR008979">
    <property type="entry name" value="Galactose-bd-like_sf"/>
</dbReference>
<reference evidence="5 6" key="1">
    <citation type="submission" date="2021-04" db="EMBL/GenBank/DDBJ databases">
        <authorList>
            <person name="Bliznina A."/>
        </authorList>
    </citation>
    <scope>NUCLEOTIDE SEQUENCE [LARGE SCALE GENOMIC DNA]</scope>
</reference>
<dbReference type="PROSITE" id="PS51532">
    <property type="entry name" value="PITH"/>
    <property type="match status" value="1"/>
</dbReference>
<evidence type="ECO:0000313" key="5">
    <source>
        <dbReference type="EMBL" id="CAG5112816.1"/>
    </source>
</evidence>